<proteinExistence type="predicted"/>
<name>A0ABM9A2R2_9VIBR</name>
<feature type="domain" description="4Fe-4S ferredoxin-type" evidence="5">
    <location>
        <begin position="38"/>
        <end position="69"/>
    </location>
</feature>
<evidence type="ECO:0000256" key="1">
    <source>
        <dbReference type="ARBA" id="ARBA00022605"/>
    </source>
</evidence>
<dbReference type="PRINTS" id="PR00419">
    <property type="entry name" value="ADXRDTASE"/>
</dbReference>
<comment type="pathway">
    <text evidence="4">Amino-acid biosynthesis.</text>
</comment>
<evidence type="ECO:0000256" key="3">
    <source>
        <dbReference type="ARBA" id="ARBA00023164"/>
    </source>
</evidence>
<organism evidence="6 7">
    <name type="scientific">Vibrio marisflavi CECT 7928</name>
    <dbReference type="NCBI Taxonomy" id="634439"/>
    <lineage>
        <taxon>Bacteria</taxon>
        <taxon>Pseudomonadati</taxon>
        <taxon>Pseudomonadota</taxon>
        <taxon>Gammaproteobacteria</taxon>
        <taxon>Vibrionales</taxon>
        <taxon>Vibrionaceae</taxon>
        <taxon>Vibrio</taxon>
    </lineage>
</organism>
<dbReference type="InterPro" id="IPR036188">
    <property type="entry name" value="FAD/NAD-bd_sf"/>
</dbReference>
<dbReference type="InterPro" id="IPR006005">
    <property type="entry name" value="Glut_synth_ssu1"/>
</dbReference>
<evidence type="ECO:0000313" key="7">
    <source>
        <dbReference type="Proteomes" id="UP000838748"/>
    </source>
</evidence>
<comment type="caution">
    <text evidence="6">The sequence shown here is derived from an EMBL/GenBank/DDBJ whole genome shotgun (WGS) entry which is preliminary data.</text>
</comment>
<keyword evidence="1" id="KW-0028">Amino-acid biosynthesis</keyword>
<evidence type="ECO:0000256" key="2">
    <source>
        <dbReference type="ARBA" id="ARBA00023002"/>
    </source>
</evidence>
<gene>
    <name evidence="6" type="primary">gltD_2</name>
    <name evidence="6" type="ORF">VMF7928_01638</name>
</gene>
<dbReference type="Gene3D" id="1.10.1060.10">
    <property type="entry name" value="Alpha-helical ferredoxin"/>
    <property type="match status" value="1"/>
</dbReference>
<dbReference type="SUPFAM" id="SSF51971">
    <property type="entry name" value="Nucleotide-binding domain"/>
    <property type="match status" value="2"/>
</dbReference>
<reference evidence="6" key="1">
    <citation type="submission" date="2021-11" db="EMBL/GenBank/DDBJ databases">
        <authorList>
            <person name="Rodrigo-Torres L."/>
            <person name="Arahal R. D."/>
            <person name="Lucena T."/>
        </authorList>
    </citation>
    <scope>NUCLEOTIDE SEQUENCE</scope>
    <source>
        <strain evidence="6">CECT 7928</strain>
    </source>
</reference>
<keyword evidence="2 6" id="KW-0560">Oxidoreductase</keyword>
<dbReference type="PANTHER" id="PTHR43100">
    <property type="entry name" value="GLUTAMATE SYNTHASE [NADPH] SMALL CHAIN"/>
    <property type="match status" value="1"/>
</dbReference>
<dbReference type="GO" id="GO:0004355">
    <property type="term" value="F:glutamate synthase (NADPH) activity"/>
    <property type="evidence" value="ECO:0007669"/>
    <property type="project" value="UniProtKB-EC"/>
</dbReference>
<evidence type="ECO:0000259" key="5">
    <source>
        <dbReference type="PROSITE" id="PS51379"/>
    </source>
</evidence>
<dbReference type="Pfam" id="PF14691">
    <property type="entry name" value="Fer4_20"/>
    <property type="match status" value="1"/>
</dbReference>
<sequence length="489" mass="53540">MGKATGFLEHGRELPGKIEPAERIKNNKEFVLNQEFGDKVNTQASRCMDCGVPFCHNGCPIGNIIPEFNDAVYRDSWEEAWNILSSTNNFPEFTGRVCPAPCESACVLGINQDPITICNIEKTIVEKAYQNGYAKPKAPRSRTGKKVAIVGSGPAGLAAAEQLNSAGHNVTVFERDEKVGGLLRFGIPDFKLNMEVIDRKINMMEQAGIDFKVNQHVGVTINAQQLNQEYDAILLTGGSTVPRDLPVQGRDLKGVHFAMQFLAQNNRRANNMDLKSEEIHAAGKHVVVIGGGDTGSDCVGTSNRHGAASVTQVEIMPMPPEARPANMPWPQYPMILRTSTSHEEGCQRQWNILTKEFVGNEKGELTGIRIADIIWHEAKADERPRFEEVANSERVIPCDMAFLAMGFLHPEPQGVLAQLDIELDERGNVATSGFSTNQPGVFAAGDMRTGQSLVVRCINEGRECAIDIDAYLMGNSNLEAKADSLMMSV</sequence>
<dbReference type="SUPFAM" id="SSF46548">
    <property type="entry name" value="alpha-helical ferredoxin"/>
    <property type="match status" value="1"/>
</dbReference>
<dbReference type="InterPro" id="IPR051394">
    <property type="entry name" value="Glutamate_Synthase"/>
</dbReference>
<protein>
    <submittedName>
        <fullName evidence="6">Glutamate synthase [NADPH] small chain</fullName>
        <ecNumber evidence="6">1.4.1.13</ecNumber>
    </submittedName>
</protein>
<dbReference type="NCBIfam" id="TIGR01317">
    <property type="entry name" value="GOGAT_sm_gam"/>
    <property type="match status" value="1"/>
</dbReference>
<keyword evidence="7" id="KW-1185">Reference proteome</keyword>
<keyword evidence="3" id="KW-0314">Glutamate biosynthesis</keyword>
<dbReference type="EC" id="1.4.1.13" evidence="6"/>
<dbReference type="PROSITE" id="PS51379">
    <property type="entry name" value="4FE4S_FER_2"/>
    <property type="match status" value="1"/>
</dbReference>
<dbReference type="RefSeq" id="WP_237360982.1">
    <property type="nucleotide sequence ID" value="NZ_CAKLDM010000002.1"/>
</dbReference>
<dbReference type="InterPro" id="IPR028261">
    <property type="entry name" value="DPD_II"/>
</dbReference>
<dbReference type="PANTHER" id="PTHR43100:SF1">
    <property type="entry name" value="GLUTAMATE SYNTHASE [NADPH] SMALL CHAIN"/>
    <property type="match status" value="1"/>
</dbReference>
<dbReference type="Pfam" id="PF07992">
    <property type="entry name" value="Pyr_redox_2"/>
    <property type="match status" value="1"/>
</dbReference>
<accession>A0ABM9A2R2</accession>
<dbReference type="Gene3D" id="3.50.50.60">
    <property type="entry name" value="FAD/NAD(P)-binding domain"/>
    <property type="match status" value="2"/>
</dbReference>
<evidence type="ECO:0000256" key="4">
    <source>
        <dbReference type="ARBA" id="ARBA00029440"/>
    </source>
</evidence>
<dbReference type="InterPro" id="IPR023753">
    <property type="entry name" value="FAD/NAD-binding_dom"/>
</dbReference>
<dbReference type="Proteomes" id="UP000838748">
    <property type="component" value="Unassembled WGS sequence"/>
</dbReference>
<dbReference type="EMBL" id="CAKLDM010000002">
    <property type="protein sequence ID" value="CAH0538748.1"/>
    <property type="molecule type" value="Genomic_DNA"/>
</dbReference>
<evidence type="ECO:0000313" key="6">
    <source>
        <dbReference type="EMBL" id="CAH0538748.1"/>
    </source>
</evidence>
<dbReference type="InterPro" id="IPR017896">
    <property type="entry name" value="4Fe4S_Fe-S-bd"/>
</dbReference>
<dbReference type="InterPro" id="IPR009051">
    <property type="entry name" value="Helical_ferredxn"/>
</dbReference>